<evidence type="ECO:0000259" key="5">
    <source>
        <dbReference type="Pfam" id="PF07638"/>
    </source>
</evidence>
<dbReference type="SUPFAM" id="SSF88659">
    <property type="entry name" value="Sigma3 and sigma4 domains of RNA polymerase sigma factors"/>
    <property type="match status" value="1"/>
</dbReference>
<evidence type="ECO:0000313" key="7">
    <source>
        <dbReference type="Proteomes" id="UP000076079"/>
    </source>
</evidence>
<dbReference type="InterPro" id="IPR053812">
    <property type="entry name" value="HTH_Sigma70_ECF-like"/>
</dbReference>
<comment type="similarity">
    <text evidence="1">Belongs to the sigma-70 factor family. ECF subfamily.</text>
</comment>
<dbReference type="InterPro" id="IPR039425">
    <property type="entry name" value="RNA_pol_sigma-70-like"/>
</dbReference>
<dbReference type="Pfam" id="PF07638">
    <property type="entry name" value="Sigma70_ECF"/>
    <property type="match status" value="1"/>
</dbReference>
<organism evidence="6 7">
    <name type="scientific">Luteitalea pratensis</name>
    <dbReference type="NCBI Taxonomy" id="1855912"/>
    <lineage>
        <taxon>Bacteria</taxon>
        <taxon>Pseudomonadati</taxon>
        <taxon>Acidobacteriota</taxon>
        <taxon>Vicinamibacteria</taxon>
        <taxon>Vicinamibacterales</taxon>
        <taxon>Vicinamibacteraceae</taxon>
        <taxon>Luteitalea</taxon>
    </lineage>
</organism>
<dbReference type="GO" id="GO:0006352">
    <property type="term" value="P:DNA-templated transcription initiation"/>
    <property type="evidence" value="ECO:0007669"/>
    <property type="project" value="InterPro"/>
</dbReference>
<gene>
    <name evidence="6" type="ORF">LuPra_02733</name>
</gene>
<proteinExistence type="inferred from homology"/>
<feature type="domain" description="RNA polymerase sigma-70 ECF-like HTH" evidence="5">
    <location>
        <begin position="8"/>
        <end position="188"/>
    </location>
</feature>
<dbReference type="Proteomes" id="UP000076079">
    <property type="component" value="Chromosome"/>
</dbReference>
<name>A0A143PM54_LUTPR</name>
<dbReference type="PANTHER" id="PTHR43133:SF39">
    <property type="entry name" value="SIMILAR TO RNA POLYMERASE SIGMA-E FACTOR"/>
    <property type="match status" value="1"/>
</dbReference>
<keyword evidence="3" id="KW-0731">Sigma factor</keyword>
<sequence length="193" mass="21600">MRPVTGSASITQLLREWSDGDDAALAALVPLVESELRRLAAAYMGRERPGHTLQPTALVNETFIRLLDAQRVPWQDRGHFLGVAARLMRRVLVDHARTRGRQKRGGDHEVIPLNDAMIAAPRLDFNLLALDRALEALAAVDERKARIIEMRFFGGLTVDETASALSVSADTVKRDWRLAKMWLLRQLDGDRGE</sequence>
<keyword evidence="7" id="KW-1185">Reference proteome</keyword>
<protein>
    <submittedName>
        <fullName evidence="6">RNA polymerase sigma factor</fullName>
    </submittedName>
</protein>
<dbReference type="STRING" id="1855912.LuPra_02733"/>
<dbReference type="AlphaFoldDB" id="A0A143PM54"/>
<evidence type="ECO:0000256" key="2">
    <source>
        <dbReference type="ARBA" id="ARBA00023015"/>
    </source>
</evidence>
<evidence type="ECO:0000256" key="4">
    <source>
        <dbReference type="ARBA" id="ARBA00023163"/>
    </source>
</evidence>
<evidence type="ECO:0000256" key="1">
    <source>
        <dbReference type="ARBA" id="ARBA00010641"/>
    </source>
</evidence>
<dbReference type="InterPro" id="IPR011517">
    <property type="entry name" value="RNA_pol_sigma70_ECF-like"/>
</dbReference>
<dbReference type="GO" id="GO:0016987">
    <property type="term" value="F:sigma factor activity"/>
    <property type="evidence" value="ECO:0007669"/>
    <property type="project" value="UniProtKB-KW"/>
</dbReference>
<reference evidence="7" key="2">
    <citation type="submission" date="2016-04" db="EMBL/GenBank/DDBJ databases">
        <title>First Complete Genome Sequence of a Subdivision 6 Acidobacterium.</title>
        <authorList>
            <person name="Huang S."/>
            <person name="Vieira S."/>
            <person name="Bunk B."/>
            <person name="Riedel T."/>
            <person name="Sproeer C."/>
            <person name="Overmann J."/>
        </authorList>
    </citation>
    <scope>NUCLEOTIDE SEQUENCE [LARGE SCALE GENOMIC DNA]</scope>
    <source>
        <strain evidence="7">DSM 100886 HEG_-6_39</strain>
    </source>
</reference>
<dbReference type="Gene3D" id="1.10.1740.10">
    <property type="match status" value="1"/>
</dbReference>
<dbReference type="RefSeq" id="WP_110171260.1">
    <property type="nucleotide sequence ID" value="NZ_CP015136.1"/>
</dbReference>
<keyword evidence="2" id="KW-0805">Transcription regulation</keyword>
<keyword evidence="4" id="KW-0804">Transcription</keyword>
<evidence type="ECO:0000256" key="3">
    <source>
        <dbReference type="ARBA" id="ARBA00023082"/>
    </source>
</evidence>
<reference evidence="6 7" key="1">
    <citation type="journal article" date="2016" name="Genome Announc.">
        <title>First Complete Genome Sequence of a Subdivision 6 Acidobacterium Strain.</title>
        <authorList>
            <person name="Huang S."/>
            <person name="Vieira S."/>
            <person name="Bunk B."/>
            <person name="Riedel T."/>
            <person name="Sproer C."/>
            <person name="Overmann J."/>
        </authorList>
    </citation>
    <scope>NUCLEOTIDE SEQUENCE [LARGE SCALE GENOMIC DNA]</scope>
    <source>
        <strain evidence="7">DSM 100886 HEG_-6_39</strain>
    </source>
</reference>
<dbReference type="InterPro" id="IPR036388">
    <property type="entry name" value="WH-like_DNA-bd_sf"/>
</dbReference>
<evidence type="ECO:0000313" key="6">
    <source>
        <dbReference type="EMBL" id="AMY09516.1"/>
    </source>
</evidence>
<dbReference type="NCBIfam" id="TIGR02999">
    <property type="entry name" value="Sig-70_X6"/>
    <property type="match status" value="1"/>
</dbReference>
<dbReference type="InterPro" id="IPR013325">
    <property type="entry name" value="RNA_pol_sigma_r2"/>
</dbReference>
<accession>A0A143PM54</accession>
<dbReference type="InterPro" id="IPR014284">
    <property type="entry name" value="RNA_pol_sigma-70_dom"/>
</dbReference>
<dbReference type="InterPro" id="IPR013324">
    <property type="entry name" value="RNA_pol_sigma_r3/r4-like"/>
</dbReference>
<dbReference type="Gene3D" id="1.10.10.10">
    <property type="entry name" value="Winged helix-like DNA-binding domain superfamily/Winged helix DNA-binding domain"/>
    <property type="match status" value="1"/>
</dbReference>
<dbReference type="NCBIfam" id="TIGR02937">
    <property type="entry name" value="sigma70-ECF"/>
    <property type="match status" value="1"/>
</dbReference>
<dbReference type="SUPFAM" id="SSF88946">
    <property type="entry name" value="Sigma2 domain of RNA polymerase sigma factors"/>
    <property type="match status" value="1"/>
</dbReference>
<dbReference type="EMBL" id="CP015136">
    <property type="protein sequence ID" value="AMY09516.1"/>
    <property type="molecule type" value="Genomic_DNA"/>
</dbReference>
<dbReference type="KEGG" id="abac:LuPra_02733"/>
<dbReference type="PANTHER" id="PTHR43133">
    <property type="entry name" value="RNA POLYMERASE ECF-TYPE SIGMA FACTO"/>
    <property type="match status" value="1"/>
</dbReference>
<dbReference type="OrthoDB" id="118280at2"/>